<dbReference type="InterPro" id="IPR006148">
    <property type="entry name" value="Glc/Gal-6P_isomerase"/>
</dbReference>
<evidence type="ECO:0000313" key="9">
    <source>
        <dbReference type="EMBL" id="AAR38287.1"/>
    </source>
</evidence>
<dbReference type="InterPro" id="IPR037171">
    <property type="entry name" value="NagB/RpiA_transferase-like"/>
</dbReference>
<comment type="catalytic activity">
    <reaction evidence="1 7">
        <text>6-phospho-D-glucono-1,5-lactone + H2O = 6-phospho-D-gluconate + H(+)</text>
        <dbReference type="Rhea" id="RHEA:12556"/>
        <dbReference type="ChEBI" id="CHEBI:15377"/>
        <dbReference type="ChEBI" id="CHEBI:15378"/>
        <dbReference type="ChEBI" id="CHEBI:57955"/>
        <dbReference type="ChEBI" id="CHEBI:58759"/>
        <dbReference type="EC" id="3.1.1.31"/>
    </reaction>
</comment>
<comment type="function">
    <text evidence="2 7">Hydrolysis of 6-phosphogluconolactone to 6-phosphogluconate.</text>
</comment>
<evidence type="ECO:0000256" key="3">
    <source>
        <dbReference type="ARBA" id="ARBA00004961"/>
    </source>
</evidence>
<evidence type="ECO:0000256" key="5">
    <source>
        <dbReference type="ARBA" id="ARBA00013198"/>
    </source>
</evidence>
<evidence type="ECO:0000259" key="8">
    <source>
        <dbReference type="Pfam" id="PF01182"/>
    </source>
</evidence>
<dbReference type="Pfam" id="PF01182">
    <property type="entry name" value="Glucosamine_iso"/>
    <property type="match status" value="1"/>
</dbReference>
<dbReference type="GO" id="GO:0005975">
    <property type="term" value="P:carbohydrate metabolic process"/>
    <property type="evidence" value="ECO:0007669"/>
    <property type="project" value="UniProtKB-UniRule"/>
</dbReference>
<dbReference type="PANTHER" id="PTHR11054">
    <property type="entry name" value="6-PHOSPHOGLUCONOLACTONASE"/>
    <property type="match status" value="1"/>
</dbReference>
<proteinExistence type="inferred from homology"/>
<evidence type="ECO:0000256" key="1">
    <source>
        <dbReference type="ARBA" id="ARBA00000832"/>
    </source>
</evidence>
<comment type="pathway">
    <text evidence="3 7">Carbohydrate degradation; pentose phosphate pathway; D-ribulose 5-phosphate from D-glucose 6-phosphate (oxidative stage): step 2/3.</text>
</comment>
<evidence type="ECO:0000256" key="4">
    <source>
        <dbReference type="ARBA" id="ARBA00010662"/>
    </source>
</evidence>
<reference evidence="9" key="1">
    <citation type="submission" date="2003-11" db="EMBL/GenBank/DDBJ databases">
        <authorList>
            <person name="Heidelberg J.F."/>
            <person name="Eisen J.A."/>
            <person name="Nelson W.C."/>
            <person name="DeLong E.F."/>
        </authorList>
    </citation>
    <scope>NUCLEOTIDE SEQUENCE</scope>
</reference>
<dbReference type="GO" id="GO:0017057">
    <property type="term" value="F:6-phosphogluconolactonase activity"/>
    <property type="evidence" value="ECO:0007669"/>
    <property type="project" value="UniProtKB-UniRule"/>
</dbReference>
<dbReference type="Gene3D" id="3.40.50.1360">
    <property type="match status" value="1"/>
</dbReference>
<dbReference type="AlphaFoldDB" id="Q6SFD3"/>
<dbReference type="InterPro" id="IPR039104">
    <property type="entry name" value="6PGL"/>
</dbReference>
<comment type="similarity">
    <text evidence="4 7">Belongs to the glucosamine/galactosamine-6-phosphate isomerase family. 6-phosphogluconolactonase subfamily.</text>
</comment>
<accession>Q6SFD3</accession>
<evidence type="ECO:0000256" key="2">
    <source>
        <dbReference type="ARBA" id="ARBA00002681"/>
    </source>
</evidence>
<dbReference type="SUPFAM" id="SSF100950">
    <property type="entry name" value="NagB/RpiA/CoA transferase-like"/>
    <property type="match status" value="1"/>
</dbReference>
<dbReference type="UniPathway" id="UPA00115">
    <property type="reaction ID" value="UER00409"/>
</dbReference>
<dbReference type="PANTHER" id="PTHR11054:SF0">
    <property type="entry name" value="6-PHOSPHOGLUCONOLACTONASE"/>
    <property type="match status" value="1"/>
</dbReference>
<dbReference type="GO" id="GO:0006098">
    <property type="term" value="P:pentose-phosphate shunt"/>
    <property type="evidence" value="ECO:0007669"/>
    <property type="project" value="UniProtKB-UniPathway"/>
</dbReference>
<gene>
    <name evidence="7 9" type="primary">pgl</name>
    <name evidence="9" type="ORF">MBMO_EBAC000-69B03.36</name>
</gene>
<dbReference type="CDD" id="cd01400">
    <property type="entry name" value="6PGL"/>
    <property type="match status" value="1"/>
</dbReference>
<reference evidence="9" key="2">
    <citation type="submission" date="2003-12" db="EMBL/GenBank/DDBJ databases">
        <title>Monterey Bay Coastal Ocean Microbial Observatory environmental clone sequencing.</title>
        <authorList>
            <person name="DeLong E.F."/>
        </authorList>
    </citation>
    <scope>NUCLEOTIDE SEQUENCE</scope>
</reference>
<dbReference type="InterPro" id="IPR005900">
    <property type="entry name" value="6-phosphogluconolactonase_DevB"/>
</dbReference>
<protein>
    <recommendedName>
        <fullName evidence="6 7">6-phosphogluconolactonase</fullName>
        <shortName evidence="7">6PGL</shortName>
        <ecNumber evidence="5 7">3.1.1.31</ecNumber>
    </recommendedName>
</protein>
<dbReference type="EC" id="3.1.1.31" evidence="5 7"/>
<name>Q6SFD3_9BACT</name>
<sequence>MSEHGFASADALNTALAQNICRRLQDGINARGKATLVVSGGSTPRPLFAQLATAKIPWEHVTILLADERWVPRDHDASNEAMVRQNLLQDQAAKAQFMSLIPDLSDEASNLQEVCSQLDQLGTFDVVILGMGGDRHTASLFPCAEEIDTGLSTPDAALMTHPRTAPHTRISLSRRRLEDCHWGAVHIVGQKKLEVAYRAMTISAAAESPVAVFLAPKGRFELWHAP</sequence>
<feature type="domain" description="Glucosamine/galactosamine-6-phosphate isomerase" evidence="8">
    <location>
        <begin position="8"/>
        <end position="214"/>
    </location>
</feature>
<dbReference type="NCBIfam" id="TIGR01198">
    <property type="entry name" value="pgl"/>
    <property type="match status" value="1"/>
</dbReference>
<dbReference type="EMBL" id="AY458648">
    <property type="protein sequence ID" value="AAR38287.1"/>
    <property type="molecule type" value="Genomic_DNA"/>
</dbReference>
<evidence type="ECO:0000256" key="6">
    <source>
        <dbReference type="ARBA" id="ARBA00020337"/>
    </source>
</evidence>
<evidence type="ECO:0000256" key="7">
    <source>
        <dbReference type="RuleBase" id="RU365095"/>
    </source>
</evidence>
<keyword evidence="7 9" id="KW-0378">Hydrolase</keyword>
<organism evidence="9">
    <name type="scientific">uncultured marine bacterium 581</name>
    <dbReference type="NCBI Taxonomy" id="257401"/>
    <lineage>
        <taxon>Bacteria</taxon>
        <taxon>environmental samples</taxon>
    </lineage>
</organism>